<name>A0A4C1XUY1_EUMVA</name>
<gene>
    <name evidence="2" type="ORF">EVAR_50294_1</name>
</gene>
<organism evidence="2 3">
    <name type="scientific">Eumeta variegata</name>
    <name type="common">Bagworm moth</name>
    <name type="synonym">Eumeta japonica</name>
    <dbReference type="NCBI Taxonomy" id="151549"/>
    <lineage>
        <taxon>Eukaryota</taxon>
        <taxon>Metazoa</taxon>
        <taxon>Ecdysozoa</taxon>
        <taxon>Arthropoda</taxon>
        <taxon>Hexapoda</taxon>
        <taxon>Insecta</taxon>
        <taxon>Pterygota</taxon>
        <taxon>Neoptera</taxon>
        <taxon>Endopterygota</taxon>
        <taxon>Lepidoptera</taxon>
        <taxon>Glossata</taxon>
        <taxon>Ditrysia</taxon>
        <taxon>Tineoidea</taxon>
        <taxon>Psychidae</taxon>
        <taxon>Oiketicinae</taxon>
        <taxon>Eumeta</taxon>
    </lineage>
</organism>
<evidence type="ECO:0000313" key="3">
    <source>
        <dbReference type="Proteomes" id="UP000299102"/>
    </source>
</evidence>
<proteinExistence type="predicted"/>
<reference evidence="2 3" key="1">
    <citation type="journal article" date="2019" name="Commun. Biol.">
        <title>The bagworm genome reveals a unique fibroin gene that provides high tensile strength.</title>
        <authorList>
            <person name="Kono N."/>
            <person name="Nakamura H."/>
            <person name="Ohtoshi R."/>
            <person name="Tomita M."/>
            <person name="Numata K."/>
            <person name="Arakawa K."/>
        </authorList>
    </citation>
    <scope>NUCLEOTIDE SEQUENCE [LARGE SCALE GENOMIC DNA]</scope>
</reference>
<protein>
    <submittedName>
        <fullName evidence="2">Uncharacterized protein</fullName>
    </submittedName>
</protein>
<feature type="region of interest" description="Disordered" evidence="1">
    <location>
        <begin position="32"/>
        <end position="53"/>
    </location>
</feature>
<keyword evidence="3" id="KW-1185">Reference proteome</keyword>
<sequence length="108" mass="11909">MYVRNDLPARANRSYHLSHGCDISDVVTRKQKGRRRRAALGPGTGLGHDFSDTETDKVTNITQSRNQDGVIVWGVPTNRGGRCDRCARAPIVLYLPIVNVGIGMAYRA</sequence>
<dbReference type="AlphaFoldDB" id="A0A4C1XUY1"/>
<accession>A0A4C1XUY1</accession>
<evidence type="ECO:0000313" key="2">
    <source>
        <dbReference type="EMBL" id="GBP65945.1"/>
    </source>
</evidence>
<dbReference type="EMBL" id="BGZK01000943">
    <property type="protein sequence ID" value="GBP65945.1"/>
    <property type="molecule type" value="Genomic_DNA"/>
</dbReference>
<comment type="caution">
    <text evidence="2">The sequence shown here is derived from an EMBL/GenBank/DDBJ whole genome shotgun (WGS) entry which is preliminary data.</text>
</comment>
<dbReference type="Proteomes" id="UP000299102">
    <property type="component" value="Unassembled WGS sequence"/>
</dbReference>
<evidence type="ECO:0000256" key="1">
    <source>
        <dbReference type="SAM" id="MobiDB-lite"/>
    </source>
</evidence>